<comment type="caution">
    <text evidence="2">The sequence shown here is derived from an EMBL/GenBank/DDBJ whole genome shotgun (WGS) entry which is preliminary data.</text>
</comment>
<reference evidence="2 3" key="1">
    <citation type="submission" date="2024-11" db="EMBL/GenBank/DDBJ databases">
        <title>Adaptive evolution of stress response genes in parasites aligns with host niche diversity.</title>
        <authorList>
            <person name="Hahn C."/>
            <person name="Resl P."/>
        </authorList>
    </citation>
    <scope>NUCLEOTIDE SEQUENCE [LARGE SCALE GENOMIC DNA]</scope>
    <source>
        <strain evidence="2">EGGRZ-B1_66</strain>
        <tissue evidence="2">Body</tissue>
    </source>
</reference>
<evidence type="ECO:0000256" key="1">
    <source>
        <dbReference type="SAM" id="SignalP"/>
    </source>
</evidence>
<feature type="chain" id="PRO_5044872666" evidence="1">
    <location>
        <begin position="27"/>
        <end position="187"/>
    </location>
</feature>
<dbReference type="Proteomes" id="UP001626550">
    <property type="component" value="Unassembled WGS sequence"/>
</dbReference>
<keyword evidence="3" id="KW-1185">Reference proteome</keyword>
<accession>A0ABD2PN00</accession>
<evidence type="ECO:0000313" key="2">
    <source>
        <dbReference type="EMBL" id="KAL3308879.1"/>
    </source>
</evidence>
<dbReference type="AlphaFoldDB" id="A0ABD2PN00"/>
<name>A0ABD2PN00_9PLAT</name>
<dbReference type="EMBL" id="JBJKFK010004579">
    <property type="protein sequence ID" value="KAL3308879.1"/>
    <property type="molecule type" value="Genomic_DNA"/>
</dbReference>
<protein>
    <submittedName>
        <fullName evidence="2">1-acylglycerol-3-phosphate O-acyltransferase 6 (Lysophosphatidic acid acyltransferase, zeta)</fullName>
    </submittedName>
</protein>
<keyword evidence="1" id="KW-0732">Signal</keyword>
<feature type="signal peptide" evidence="1">
    <location>
        <begin position="1"/>
        <end position="26"/>
    </location>
</feature>
<organism evidence="2 3">
    <name type="scientific">Cichlidogyrus casuarinus</name>
    <dbReference type="NCBI Taxonomy" id="1844966"/>
    <lineage>
        <taxon>Eukaryota</taxon>
        <taxon>Metazoa</taxon>
        <taxon>Spiralia</taxon>
        <taxon>Lophotrochozoa</taxon>
        <taxon>Platyhelminthes</taxon>
        <taxon>Monogenea</taxon>
        <taxon>Monopisthocotylea</taxon>
        <taxon>Dactylogyridea</taxon>
        <taxon>Ancyrocephalidae</taxon>
        <taxon>Cichlidogyrus</taxon>
    </lineage>
</organism>
<dbReference type="PANTHER" id="PTHR14611">
    <property type="entry name" value="TECTONIC FAMILY MEMBER"/>
    <property type="match status" value="1"/>
</dbReference>
<evidence type="ECO:0000313" key="3">
    <source>
        <dbReference type="Proteomes" id="UP001626550"/>
    </source>
</evidence>
<dbReference type="PANTHER" id="PTHR14611:SF6">
    <property type="entry name" value="TECTONIC-2"/>
    <property type="match status" value="1"/>
</dbReference>
<proteinExistence type="predicted"/>
<sequence>MICEVRYNCLTSAQLVSLGFLLDANAFPPPNPTTQRGFYNQQCTFNANTLETVCTSRNSATSGTTSVSQCAFDTGFALPPRPSLQDNICRNVVLSVNYRFRWSAGTITAVTSTVQMGNIDVTAPVAVKQNFEYQFTDQEADIPGPVPTSGKYGYDAQAPVLLGNVITNNNVFSNVQPVTSSGLLLPG</sequence>
<gene>
    <name evidence="2" type="primary">AGPAT9_2</name>
    <name evidence="2" type="ORF">Ciccas_012582</name>
</gene>
<dbReference type="InterPro" id="IPR040354">
    <property type="entry name" value="TCTN1-3"/>
</dbReference>